<feature type="chain" id="PRO_5008100875" evidence="2">
    <location>
        <begin position="29"/>
        <end position="155"/>
    </location>
</feature>
<evidence type="ECO:0000256" key="2">
    <source>
        <dbReference type="SAM" id="SignalP"/>
    </source>
</evidence>
<gene>
    <name evidence="3" type="ORF">A6E74_08070</name>
</gene>
<evidence type="ECO:0000256" key="1">
    <source>
        <dbReference type="SAM" id="MobiDB-lite"/>
    </source>
</evidence>
<dbReference type="EMBL" id="LWMN01000013">
    <property type="protein sequence ID" value="OAQ55440.1"/>
    <property type="molecule type" value="Genomic_DNA"/>
</dbReference>
<comment type="caution">
    <text evidence="3">The sequence shown here is derived from an EMBL/GenBank/DDBJ whole genome shotgun (WGS) entry which is preliminary data.</text>
</comment>
<keyword evidence="2" id="KW-0732">Signal</keyword>
<name>A0A179ERD7_ENTTH</name>
<protein>
    <submittedName>
        <fullName evidence="3">Uncharacterized protein</fullName>
    </submittedName>
</protein>
<dbReference type="Proteomes" id="UP000078516">
    <property type="component" value="Unassembled WGS sequence"/>
</dbReference>
<proteinExistence type="predicted"/>
<evidence type="ECO:0000313" key="4">
    <source>
        <dbReference type="Proteomes" id="UP000078516"/>
    </source>
</evidence>
<evidence type="ECO:0000313" key="3">
    <source>
        <dbReference type="EMBL" id="OAQ55440.1"/>
    </source>
</evidence>
<feature type="signal peptide" evidence="2">
    <location>
        <begin position="1"/>
        <end position="28"/>
    </location>
</feature>
<reference evidence="3 4" key="1">
    <citation type="submission" date="2016-04" db="EMBL/GenBank/DDBJ databases">
        <title>Draft genome of an Enterococcus thailandicus strain isolated from bovine feces.</title>
        <authorList>
            <person name="Beukers A.G."/>
            <person name="Zaheer R."/>
            <person name="Goji N."/>
            <person name="Cook S.R."/>
            <person name="Amoako K."/>
            <person name="Chaves A.V."/>
            <person name="Ward M.P."/>
            <person name="Mcallister T.A."/>
        </authorList>
    </citation>
    <scope>NUCLEOTIDE SEQUENCE [LARGE SCALE GENOMIC DNA]</scope>
    <source>
        <strain evidence="3 4">F0711D 46</strain>
    </source>
</reference>
<sequence>MKMNQYKNILLWSSIILSLFKATNVVYGDENQSPIYDPTNPTQQVQPLENTHENEAIVSIENSSEPASEIQESSEEPKETHESSTTTSSPPIKKPQKKIKKKKEEKIYLTKELFNLNRDVVQNGGSGDDGPEAENLFYFQLIGELVGTAIYGRKS</sequence>
<accession>A0A179ERD7</accession>
<organism evidence="3 4">
    <name type="scientific">Enterococcus thailandicus</name>
    <dbReference type="NCBI Taxonomy" id="417368"/>
    <lineage>
        <taxon>Bacteria</taxon>
        <taxon>Bacillati</taxon>
        <taxon>Bacillota</taxon>
        <taxon>Bacilli</taxon>
        <taxon>Lactobacillales</taxon>
        <taxon>Enterococcaceae</taxon>
        <taxon>Enterococcus</taxon>
    </lineage>
</organism>
<keyword evidence="4" id="KW-1185">Reference proteome</keyword>
<feature type="compositionally biased region" description="Polar residues" evidence="1">
    <location>
        <begin position="34"/>
        <end position="49"/>
    </location>
</feature>
<dbReference type="AlphaFoldDB" id="A0A179ERD7"/>
<feature type="region of interest" description="Disordered" evidence="1">
    <location>
        <begin position="34"/>
        <end position="103"/>
    </location>
</feature>